<dbReference type="RefSeq" id="WP_106530448.1">
    <property type="nucleotide sequence ID" value="NZ_PYAW01000006.1"/>
</dbReference>
<dbReference type="OrthoDB" id="5326076at2"/>
<dbReference type="AlphaFoldDB" id="A0A2P8HDE2"/>
<accession>A0A2P8HDE2</accession>
<gene>
    <name evidence="2" type="ORF">CLV51_10616</name>
</gene>
<proteinExistence type="predicted"/>
<dbReference type="InterPro" id="IPR035386">
    <property type="entry name" value="Arm-DNA-bind_5"/>
</dbReference>
<reference evidence="2 3" key="1">
    <citation type="submission" date="2018-03" db="EMBL/GenBank/DDBJ databases">
        <title>Genomic Encyclopedia of Archaeal and Bacterial Type Strains, Phase II (KMG-II): from individual species to whole genera.</title>
        <authorList>
            <person name="Goeker M."/>
        </authorList>
    </citation>
    <scope>NUCLEOTIDE SEQUENCE [LARGE SCALE GENOMIC DNA]</scope>
    <source>
        <strain evidence="2 3">DSM 24859</strain>
    </source>
</reference>
<name>A0A2P8HDE2_CHINA</name>
<protein>
    <submittedName>
        <fullName evidence="2">Integrase-like protein</fullName>
    </submittedName>
</protein>
<feature type="domain" description="Arm DNA-binding" evidence="1">
    <location>
        <begin position="11"/>
        <end position="91"/>
    </location>
</feature>
<evidence type="ECO:0000313" key="2">
    <source>
        <dbReference type="EMBL" id="PSL44151.1"/>
    </source>
</evidence>
<sequence length="128" mass="14964">MAKITPMLDEKYQHNDDTYPIVIRITNKNQTKYKPVEHSVLKTHFKRGTSDWVKEHPDAIFLNALIESKRALLNAKIIQLQLKQLPFNFEYVMSDDPITEIVDLKPKYTLGDILDKIANRHFENNEIG</sequence>
<comment type="caution">
    <text evidence="2">The sequence shown here is derived from an EMBL/GenBank/DDBJ whole genome shotgun (WGS) entry which is preliminary data.</text>
</comment>
<dbReference type="EMBL" id="PYAW01000006">
    <property type="protein sequence ID" value="PSL44151.1"/>
    <property type="molecule type" value="Genomic_DNA"/>
</dbReference>
<dbReference type="Proteomes" id="UP000240971">
    <property type="component" value="Unassembled WGS sequence"/>
</dbReference>
<organism evidence="2 3">
    <name type="scientific">Chitinophaga niastensis</name>
    <dbReference type="NCBI Taxonomy" id="536980"/>
    <lineage>
        <taxon>Bacteria</taxon>
        <taxon>Pseudomonadati</taxon>
        <taxon>Bacteroidota</taxon>
        <taxon>Chitinophagia</taxon>
        <taxon>Chitinophagales</taxon>
        <taxon>Chitinophagaceae</taxon>
        <taxon>Chitinophaga</taxon>
    </lineage>
</organism>
<evidence type="ECO:0000313" key="3">
    <source>
        <dbReference type="Proteomes" id="UP000240971"/>
    </source>
</evidence>
<evidence type="ECO:0000259" key="1">
    <source>
        <dbReference type="Pfam" id="PF17293"/>
    </source>
</evidence>
<keyword evidence="3" id="KW-1185">Reference proteome</keyword>
<dbReference type="Pfam" id="PF17293">
    <property type="entry name" value="Arm-DNA-bind_5"/>
    <property type="match status" value="1"/>
</dbReference>